<gene>
    <name evidence="18" type="ORF">P5G49_00930</name>
</gene>
<evidence type="ECO:0000256" key="2">
    <source>
        <dbReference type="ARBA" id="ARBA00000711"/>
    </source>
</evidence>
<keyword evidence="19" id="KW-1185">Reference proteome</keyword>
<keyword evidence="12" id="KW-0547">Nucleotide-binding</keyword>
<comment type="catalytic activity">
    <reaction evidence="2">
        <text>adenosylcob(III)inamide phosphate + GTP + H(+) = adenosylcob(III)inamide-GDP + diphosphate</text>
        <dbReference type="Rhea" id="RHEA:22712"/>
        <dbReference type="ChEBI" id="CHEBI:15378"/>
        <dbReference type="ChEBI" id="CHEBI:33019"/>
        <dbReference type="ChEBI" id="CHEBI:37565"/>
        <dbReference type="ChEBI" id="CHEBI:58502"/>
        <dbReference type="ChEBI" id="CHEBI:60487"/>
        <dbReference type="EC" id="2.7.7.62"/>
    </reaction>
</comment>
<dbReference type="CDD" id="cd00544">
    <property type="entry name" value="CobU"/>
    <property type="match status" value="1"/>
</dbReference>
<evidence type="ECO:0000256" key="16">
    <source>
        <dbReference type="ARBA" id="ARBA00029570"/>
    </source>
</evidence>
<evidence type="ECO:0000256" key="1">
    <source>
        <dbReference type="ARBA" id="ARBA00000312"/>
    </source>
</evidence>
<keyword evidence="15" id="KW-0342">GTP-binding</keyword>
<evidence type="ECO:0000256" key="9">
    <source>
        <dbReference type="ARBA" id="ARBA00012523"/>
    </source>
</evidence>
<evidence type="ECO:0000256" key="6">
    <source>
        <dbReference type="ARBA" id="ARBA00005159"/>
    </source>
</evidence>
<evidence type="ECO:0000256" key="7">
    <source>
        <dbReference type="ARBA" id="ARBA00007490"/>
    </source>
</evidence>
<evidence type="ECO:0000256" key="13">
    <source>
        <dbReference type="ARBA" id="ARBA00022777"/>
    </source>
</evidence>
<keyword evidence="18" id="KW-0548">Nucleotidyltransferase</keyword>
<dbReference type="PANTHER" id="PTHR34848:SF1">
    <property type="entry name" value="BIFUNCTIONAL ADENOSYLCOBALAMIN BIOSYNTHESIS PROTEIN COBU"/>
    <property type="match status" value="1"/>
</dbReference>
<evidence type="ECO:0000256" key="12">
    <source>
        <dbReference type="ARBA" id="ARBA00022741"/>
    </source>
</evidence>
<comment type="function">
    <text evidence="4">Catalyzes ATP-dependent phosphorylation of adenosylcobinamide and addition of GMP to adenosylcobinamide phosphate.</text>
</comment>
<keyword evidence="14" id="KW-0067">ATP-binding</keyword>
<evidence type="ECO:0000256" key="15">
    <source>
        <dbReference type="ARBA" id="ARBA00023134"/>
    </source>
</evidence>
<dbReference type="GO" id="GO:0016301">
    <property type="term" value="F:kinase activity"/>
    <property type="evidence" value="ECO:0007669"/>
    <property type="project" value="UniProtKB-KW"/>
</dbReference>
<evidence type="ECO:0000256" key="4">
    <source>
        <dbReference type="ARBA" id="ARBA00003889"/>
    </source>
</evidence>
<keyword evidence="13 18" id="KW-0418">Kinase</keyword>
<dbReference type="PIRSF" id="PIRSF006135">
    <property type="entry name" value="CobU"/>
    <property type="match status" value="1"/>
</dbReference>
<dbReference type="Proteomes" id="UP001175097">
    <property type="component" value="Unassembled WGS sequence"/>
</dbReference>
<sequence>MCGKLTFISGGVRSGKSAYAEAMLVKGATTAKGRLIYIASGRPVDDEMQHRIEKHKQDRAEQAWITIEQPTNLYEVLPFIQQNDFVLWDCLTTWLANELYTEHDGRFCIQLDGCMEKKAKQMLGTVDLIRSKSAHLVIVSNEVLDEFPSTYDETRKYSEWIGRLHQKLVALSDNAVEMDYGLPQYWKREGEVVVR</sequence>
<dbReference type="EC" id="2.7.1.156" evidence="8"/>
<dbReference type="GO" id="GO:0016779">
    <property type="term" value="F:nucleotidyltransferase activity"/>
    <property type="evidence" value="ECO:0007669"/>
    <property type="project" value="UniProtKB-KW"/>
</dbReference>
<evidence type="ECO:0000256" key="14">
    <source>
        <dbReference type="ARBA" id="ARBA00022840"/>
    </source>
</evidence>
<evidence type="ECO:0000256" key="11">
    <source>
        <dbReference type="ARBA" id="ARBA00022679"/>
    </source>
</evidence>
<dbReference type="EC" id="2.7.7.62" evidence="9"/>
<name>A0ABT8JLM7_9BACL</name>
<dbReference type="InterPro" id="IPR027417">
    <property type="entry name" value="P-loop_NTPase"/>
</dbReference>
<evidence type="ECO:0000256" key="8">
    <source>
        <dbReference type="ARBA" id="ARBA00012016"/>
    </source>
</evidence>
<evidence type="ECO:0000256" key="17">
    <source>
        <dbReference type="ARBA" id="ARBA00030571"/>
    </source>
</evidence>
<evidence type="ECO:0000256" key="5">
    <source>
        <dbReference type="ARBA" id="ARBA00004692"/>
    </source>
</evidence>
<comment type="pathway">
    <text evidence="5">Cofactor biosynthesis; adenosylcobalamin biosynthesis; adenosylcobalamin from cob(II)yrinate a,c-diamide: step 6/7.</text>
</comment>
<evidence type="ECO:0000313" key="19">
    <source>
        <dbReference type="Proteomes" id="UP001175097"/>
    </source>
</evidence>
<dbReference type="PANTHER" id="PTHR34848">
    <property type="match status" value="1"/>
</dbReference>
<protein>
    <recommendedName>
        <fullName evidence="16">Adenosylcobinamide kinase</fullName>
        <ecNumber evidence="8">2.7.1.156</ecNumber>
        <ecNumber evidence="9">2.7.7.62</ecNumber>
    </recommendedName>
    <alternativeName>
        <fullName evidence="17">Adenosylcobinamide-phosphate guanylyltransferase</fullName>
    </alternativeName>
</protein>
<dbReference type="InterPro" id="IPR003203">
    <property type="entry name" value="CobU/CobP"/>
</dbReference>
<dbReference type="Gene3D" id="3.40.50.300">
    <property type="entry name" value="P-loop containing nucleotide triphosphate hydrolases"/>
    <property type="match status" value="1"/>
</dbReference>
<comment type="catalytic activity">
    <reaction evidence="1">
        <text>adenosylcob(III)inamide + ATP = adenosylcob(III)inamide phosphate + ADP + H(+)</text>
        <dbReference type="Rhea" id="RHEA:15769"/>
        <dbReference type="ChEBI" id="CHEBI:2480"/>
        <dbReference type="ChEBI" id="CHEBI:15378"/>
        <dbReference type="ChEBI" id="CHEBI:30616"/>
        <dbReference type="ChEBI" id="CHEBI:58502"/>
        <dbReference type="ChEBI" id="CHEBI:456216"/>
        <dbReference type="EC" id="2.7.1.156"/>
    </reaction>
</comment>
<comment type="catalytic activity">
    <reaction evidence="3">
        <text>adenosylcob(III)inamide + GTP = adenosylcob(III)inamide phosphate + GDP + H(+)</text>
        <dbReference type="Rhea" id="RHEA:15765"/>
        <dbReference type="ChEBI" id="CHEBI:2480"/>
        <dbReference type="ChEBI" id="CHEBI:15378"/>
        <dbReference type="ChEBI" id="CHEBI:37565"/>
        <dbReference type="ChEBI" id="CHEBI:58189"/>
        <dbReference type="ChEBI" id="CHEBI:58502"/>
        <dbReference type="EC" id="2.7.1.156"/>
    </reaction>
</comment>
<comment type="caution">
    <text evidence="18">The sequence shown here is derived from an EMBL/GenBank/DDBJ whole genome shotgun (WGS) entry which is preliminary data.</text>
</comment>
<reference evidence="18" key="1">
    <citation type="submission" date="2023-03" db="EMBL/GenBank/DDBJ databases">
        <title>MT1 and MT2 Draft Genomes of Novel Species.</title>
        <authorList>
            <person name="Venkateswaran K."/>
        </authorList>
    </citation>
    <scope>NUCLEOTIDE SEQUENCE</scope>
    <source>
        <strain evidence="18">F6_3S_P_2</strain>
    </source>
</reference>
<dbReference type="RefSeq" id="WP_301241585.1">
    <property type="nucleotide sequence ID" value="NZ_JAROCC010000001.1"/>
</dbReference>
<dbReference type="SUPFAM" id="SSF52540">
    <property type="entry name" value="P-loop containing nucleoside triphosphate hydrolases"/>
    <property type="match status" value="1"/>
</dbReference>
<keyword evidence="11" id="KW-0808">Transferase</keyword>
<dbReference type="EMBL" id="JAROCC010000001">
    <property type="protein sequence ID" value="MDN4606040.1"/>
    <property type="molecule type" value="Genomic_DNA"/>
</dbReference>
<proteinExistence type="inferred from homology"/>
<evidence type="ECO:0000256" key="10">
    <source>
        <dbReference type="ARBA" id="ARBA00022573"/>
    </source>
</evidence>
<organism evidence="18 19">
    <name type="scientific">Sporosarcina highlanderae</name>
    <dbReference type="NCBI Taxonomy" id="3035916"/>
    <lineage>
        <taxon>Bacteria</taxon>
        <taxon>Bacillati</taxon>
        <taxon>Bacillota</taxon>
        <taxon>Bacilli</taxon>
        <taxon>Bacillales</taxon>
        <taxon>Caryophanaceae</taxon>
        <taxon>Sporosarcina</taxon>
    </lineage>
</organism>
<evidence type="ECO:0000313" key="18">
    <source>
        <dbReference type="EMBL" id="MDN4606040.1"/>
    </source>
</evidence>
<evidence type="ECO:0000256" key="3">
    <source>
        <dbReference type="ARBA" id="ARBA00001522"/>
    </source>
</evidence>
<dbReference type="Pfam" id="PF02283">
    <property type="entry name" value="CobU"/>
    <property type="match status" value="1"/>
</dbReference>
<comment type="pathway">
    <text evidence="6">Cofactor biosynthesis; adenosylcobalamin biosynthesis; adenosylcobalamin from cob(II)yrinate a,c-diamide: step 5/7.</text>
</comment>
<accession>A0ABT8JLM7</accession>
<comment type="similarity">
    <text evidence="7">Belongs to the CobU/CobP family.</text>
</comment>
<keyword evidence="10" id="KW-0169">Cobalamin biosynthesis</keyword>